<sequence>MAVGIIVFTVVAHKVVEREAIVGCYKVDAAMRIGTEQIGTAPKPLGDTTNEAFFTADVRAHVVAKLTIPLRPGLTRKAIAKLIRTEVPRLGDQTKPAHRSKRCDLIDERAALLGDAIEIATQQRAEVETKAIDPKVGVATKRGHDEPGSSGMRGSHNVSAASCVVVARARIDHVIRGIVDAA</sequence>
<evidence type="ECO:0000313" key="1">
    <source>
        <dbReference type="EMBL" id="CAB4792383.1"/>
    </source>
</evidence>
<name>A0A6J6X9A8_9ZZZZ</name>
<dbReference type="AlphaFoldDB" id="A0A6J6X9A8"/>
<gene>
    <name evidence="1" type="ORF">UFOPK2992_00532</name>
</gene>
<dbReference type="EMBL" id="CAFAAI010000071">
    <property type="protein sequence ID" value="CAB4792383.1"/>
    <property type="molecule type" value="Genomic_DNA"/>
</dbReference>
<protein>
    <submittedName>
        <fullName evidence="1">Unannotated protein</fullName>
    </submittedName>
</protein>
<organism evidence="1">
    <name type="scientific">freshwater metagenome</name>
    <dbReference type="NCBI Taxonomy" id="449393"/>
    <lineage>
        <taxon>unclassified sequences</taxon>
        <taxon>metagenomes</taxon>
        <taxon>ecological metagenomes</taxon>
    </lineage>
</organism>
<reference evidence="1" key="1">
    <citation type="submission" date="2020-05" db="EMBL/GenBank/DDBJ databases">
        <authorList>
            <person name="Chiriac C."/>
            <person name="Salcher M."/>
            <person name="Ghai R."/>
            <person name="Kavagutti S V."/>
        </authorList>
    </citation>
    <scope>NUCLEOTIDE SEQUENCE</scope>
</reference>
<proteinExistence type="predicted"/>
<accession>A0A6J6X9A8</accession>